<organism evidence="2 3">
    <name type="scientific">Hydra vulgaris</name>
    <name type="common">Hydra</name>
    <name type="synonym">Hydra attenuata</name>
    <dbReference type="NCBI Taxonomy" id="6087"/>
    <lineage>
        <taxon>Eukaryota</taxon>
        <taxon>Metazoa</taxon>
        <taxon>Cnidaria</taxon>
        <taxon>Hydrozoa</taxon>
        <taxon>Hydroidolina</taxon>
        <taxon>Anthoathecata</taxon>
        <taxon>Aplanulata</taxon>
        <taxon>Hydridae</taxon>
        <taxon>Hydra</taxon>
    </lineage>
</organism>
<feature type="domain" description="Helitron helicase-like" evidence="1">
    <location>
        <begin position="75"/>
        <end position="226"/>
    </location>
</feature>
<dbReference type="PANTHER" id="PTHR45786:SF74">
    <property type="entry name" value="ATP-DEPENDENT DNA HELICASE"/>
    <property type="match status" value="1"/>
</dbReference>
<dbReference type="Pfam" id="PF14214">
    <property type="entry name" value="Helitron_like_N"/>
    <property type="match status" value="1"/>
</dbReference>
<reference evidence="3" key="2">
    <citation type="submission" date="2025-08" db="UniProtKB">
        <authorList>
            <consortium name="RefSeq"/>
        </authorList>
    </citation>
    <scope>IDENTIFICATION</scope>
</reference>
<proteinExistence type="predicted"/>
<gene>
    <name evidence="3" type="primary">LOC136074124</name>
</gene>
<protein>
    <submittedName>
        <fullName evidence="3">Uncharacterized protein LOC136074124</fullName>
    </submittedName>
</protein>
<reference evidence="2" key="1">
    <citation type="submission" date="2025-05" db="UniProtKB">
        <authorList>
            <consortium name="RefSeq"/>
        </authorList>
    </citation>
    <scope>NUCLEOTIDE SEQUENCE [LARGE SCALE GENOMIC DNA]</scope>
</reference>
<name>A0ABM4B179_HYDVU</name>
<evidence type="ECO:0000313" key="3">
    <source>
        <dbReference type="RefSeq" id="XP_065642497.1"/>
    </source>
</evidence>
<dbReference type="RefSeq" id="XP_065642497.1">
    <property type="nucleotide sequence ID" value="XM_065786425.1"/>
</dbReference>
<evidence type="ECO:0000259" key="1">
    <source>
        <dbReference type="Pfam" id="PF14214"/>
    </source>
</evidence>
<evidence type="ECO:0000313" key="2">
    <source>
        <dbReference type="Proteomes" id="UP001652625"/>
    </source>
</evidence>
<keyword evidence="2" id="KW-1185">Reference proteome</keyword>
<sequence length="307" mass="35008">MSLLEGHDRRRYNLPSHNEVAVVFVGEDAVPPASREVVVYPRGHPLNIISSMSVNLNSMLDNFFLHSFMAKNCFSNMLLKRLSFIRNNQNKLRSEQYDVLHEHVNKLRNYHNVRSGRVVVLPSTYVGSPRALKENFEDAMVIIKICGKAVLFKTFTCNPKWSNITENFYPGQTANDIPDLVIEVFKLKLNNLVNEIFKHGVLGKVVTHVSVFEFQKRSLPHVHILLYFANDDKLETANGINSLIFAEIPDPIVNLDLYDVVKTCMIHGPCGRLNSNFPCMKDGVCSKKYPKELNANTLAFHNGYPRY</sequence>
<dbReference type="GeneID" id="136074124"/>
<dbReference type="PANTHER" id="PTHR45786">
    <property type="entry name" value="DNA BINDING PROTEIN-LIKE"/>
    <property type="match status" value="1"/>
</dbReference>
<dbReference type="InterPro" id="IPR025476">
    <property type="entry name" value="Helitron_helicase-like"/>
</dbReference>
<accession>A0ABM4B179</accession>
<dbReference type="Proteomes" id="UP001652625">
    <property type="component" value="Chromosome 01"/>
</dbReference>